<dbReference type="SUPFAM" id="SSF54928">
    <property type="entry name" value="RNA-binding domain, RBD"/>
    <property type="match status" value="1"/>
</dbReference>
<dbReference type="EMBL" id="CAJVPQ010000579">
    <property type="protein sequence ID" value="CAG8493768.1"/>
    <property type="molecule type" value="Genomic_DNA"/>
</dbReference>
<dbReference type="Proteomes" id="UP000789570">
    <property type="component" value="Unassembled WGS sequence"/>
</dbReference>
<dbReference type="OrthoDB" id="446113at2759"/>
<evidence type="ECO:0000256" key="2">
    <source>
        <dbReference type="PROSITE-ProRule" id="PRU00176"/>
    </source>
</evidence>
<dbReference type="CDD" id="cd00590">
    <property type="entry name" value="RRM_SF"/>
    <property type="match status" value="1"/>
</dbReference>
<dbReference type="Gene3D" id="3.30.70.330">
    <property type="match status" value="1"/>
</dbReference>
<feature type="region of interest" description="Disordered" evidence="3">
    <location>
        <begin position="172"/>
        <end position="212"/>
    </location>
</feature>
<dbReference type="AlphaFoldDB" id="A0A9N8WP35"/>
<proteinExistence type="predicted"/>
<sequence length="388" mass="45508">MVVAEGNGSQPYKTDKEEKPTTSATNKGSKQDNSSGSKSIRKITEESDNEKVEVDEFGRMLRRDSRQRDDDFDYSDHSDHDRYKSESRRYSSSSIRSSEDHYESRSNGLRRAHKSQQRDREHRRDRSRNDHARQLHYDRYVPSRSSYHRHTDSDREDYDRYDDDRFRDRKRARTWSRRSSDSEEEIERKRSGSGRRRRSLDRNDEPEGRRWSYNSVEDPYQAASKYIDTEFYTKKIYVGELKDVTERTLHMAFERFGDIEKIDMIPERGIAFIDFDSEETATEARRKMNGTLLGSGCIQVNRAKRPERNANGFGNVPWSDADGAVAKQNDIKPITYEIQYSFPKTSYVNDPSDYTTTVNRSVSIPPSQLPLDPRAQGHKRKIIAYDDL</sequence>
<dbReference type="GO" id="GO:0061574">
    <property type="term" value="C:ASAP complex"/>
    <property type="evidence" value="ECO:0007669"/>
    <property type="project" value="TreeGrafter"/>
</dbReference>
<feature type="domain" description="RRM" evidence="4">
    <location>
        <begin position="234"/>
        <end position="305"/>
    </location>
</feature>
<reference evidence="5" key="1">
    <citation type="submission" date="2021-06" db="EMBL/GenBank/DDBJ databases">
        <authorList>
            <person name="Kallberg Y."/>
            <person name="Tangrot J."/>
            <person name="Rosling A."/>
        </authorList>
    </citation>
    <scope>NUCLEOTIDE SEQUENCE</scope>
    <source>
        <strain evidence="5">UK204</strain>
    </source>
</reference>
<dbReference type="InterPro" id="IPR000504">
    <property type="entry name" value="RRM_dom"/>
</dbReference>
<evidence type="ECO:0000313" key="6">
    <source>
        <dbReference type="Proteomes" id="UP000789570"/>
    </source>
</evidence>
<dbReference type="GO" id="GO:0005737">
    <property type="term" value="C:cytoplasm"/>
    <property type="evidence" value="ECO:0007669"/>
    <property type="project" value="TreeGrafter"/>
</dbReference>
<evidence type="ECO:0000259" key="4">
    <source>
        <dbReference type="PROSITE" id="PS50102"/>
    </source>
</evidence>
<comment type="caution">
    <text evidence="5">The sequence shown here is derived from an EMBL/GenBank/DDBJ whole genome shotgun (WGS) entry which is preliminary data.</text>
</comment>
<dbReference type="GO" id="GO:0000398">
    <property type="term" value="P:mRNA splicing, via spliceosome"/>
    <property type="evidence" value="ECO:0007669"/>
    <property type="project" value="TreeGrafter"/>
</dbReference>
<feature type="compositionally biased region" description="Basic and acidic residues" evidence="3">
    <location>
        <begin position="178"/>
        <end position="190"/>
    </location>
</feature>
<organism evidence="5 6">
    <name type="scientific">Funneliformis caledonium</name>
    <dbReference type="NCBI Taxonomy" id="1117310"/>
    <lineage>
        <taxon>Eukaryota</taxon>
        <taxon>Fungi</taxon>
        <taxon>Fungi incertae sedis</taxon>
        <taxon>Mucoromycota</taxon>
        <taxon>Glomeromycotina</taxon>
        <taxon>Glomeromycetes</taxon>
        <taxon>Glomerales</taxon>
        <taxon>Glomeraceae</taxon>
        <taxon>Funneliformis</taxon>
    </lineage>
</organism>
<feature type="compositionally biased region" description="Basic and acidic residues" evidence="3">
    <location>
        <begin position="116"/>
        <end position="141"/>
    </location>
</feature>
<feature type="compositionally biased region" description="Basic and acidic residues" evidence="3">
    <location>
        <begin position="200"/>
        <end position="210"/>
    </location>
</feature>
<feature type="region of interest" description="Disordered" evidence="3">
    <location>
        <begin position="1"/>
        <end position="160"/>
    </location>
</feature>
<dbReference type="GO" id="GO:0003723">
    <property type="term" value="F:RNA binding"/>
    <property type="evidence" value="ECO:0007669"/>
    <property type="project" value="UniProtKB-UniRule"/>
</dbReference>
<feature type="compositionally biased region" description="Basic and acidic residues" evidence="3">
    <location>
        <begin position="42"/>
        <end position="89"/>
    </location>
</feature>
<gene>
    <name evidence="5" type="ORF">FCALED_LOCUS3350</name>
</gene>
<dbReference type="Pfam" id="PF00076">
    <property type="entry name" value="RRM_1"/>
    <property type="match status" value="1"/>
</dbReference>
<dbReference type="PROSITE" id="PS50102">
    <property type="entry name" value="RRM"/>
    <property type="match status" value="1"/>
</dbReference>
<keyword evidence="1 2" id="KW-0694">RNA-binding</keyword>
<evidence type="ECO:0000256" key="1">
    <source>
        <dbReference type="ARBA" id="ARBA00022884"/>
    </source>
</evidence>
<dbReference type="InterPro" id="IPR035979">
    <property type="entry name" value="RBD_domain_sf"/>
</dbReference>
<dbReference type="InterPro" id="IPR012677">
    <property type="entry name" value="Nucleotide-bd_a/b_plait_sf"/>
</dbReference>
<evidence type="ECO:0000256" key="3">
    <source>
        <dbReference type="SAM" id="MobiDB-lite"/>
    </source>
</evidence>
<accession>A0A9N8WP35</accession>
<dbReference type="PANTHER" id="PTHR15481:SF0">
    <property type="entry name" value="LD23870P-RELATED"/>
    <property type="match status" value="1"/>
</dbReference>
<dbReference type="GO" id="GO:0005654">
    <property type="term" value="C:nucleoplasm"/>
    <property type="evidence" value="ECO:0007669"/>
    <property type="project" value="TreeGrafter"/>
</dbReference>
<feature type="compositionally biased region" description="Polar residues" evidence="3">
    <location>
        <begin position="21"/>
        <end position="38"/>
    </location>
</feature>
<protein>
    <submittedName>
        <fullName evidence="5">1937_t:CDS:1</fullName>
    </submittedName>
</protein>
<name>A0A9N8WP35_9GLOM</name>
<dbReference type="SMART" id="SM00360">
    <property type="entry name" value="RRM"/>
    <property type="match status" value="1"/>
</dbReference>
<evidence type="ECO:0000313" key="5">
    <source>
        <dbReference type="EMBL" id="CAG8493768.1"/>
    </source>
</evidence>
<dbReference type="PANTHER" id="PTHR15481">
    <property type="entry name" value="RIBONUCLEIC ACID BINDING PROTEIN S1"/>
    <property type="match status" value="1"/>
</dbReference>
<keyword evidence="6" id="KW-1185">Reference proteome</keyword>